<protein>
    <submittedName>
        <fullName evidence="1">Uncharacterized protein</fullName>
    </submittedName>
</protein>
<dbReference type="RefSeq" id="WP_311499629.1">
    <property type="nucleotide sequence ID" value="NZ_JAVRHN010000005.1"/>
</dbReference>
<accession>A0ABU3DT19</accession>
<dbReference type="Proteomes" id="UP001253848">
    <property type="component" value="Unassembled WGS sequence"/>
</dbReference>
<proteinExistence type="predicted"/>
<organism evidence="1 2">
    <name type="scientific">Autumnicola psychrophila</name>
    <dbReference type="NCBI Taxonomy" id="3075592"/>
    <lineage>
        <taxon>Bacteria</taxon>
        <taxon>Pseudomonadati</taxon>
        <taxon>Bacteroidota</taxon>
        <taxon>Flavobacteriia</taxon>
        <taxon>Flavobacteriales</taxon>
        <taxon>Flavobacteriaceae</taxon>
        <taxon>Autumnicola</taxon>
    </lineage>
</organism>
<evidence type="ECO:0000313" key="2">
    <source>
        <dbReference type="Proteomes" id="UP001253848"/>
    </source>
</evidence>
<dbReference type="EMBL" id="JAVRHN010000005">
    <property type="protein sequence ID" value="MDT0686232.1"/>
    <property type="molecule type" value="Genomic_DNA"/>
</dbReference>
<keyword evidence="2" id="KW-1185">Reference proteome</keyword>
<name>A0ABU3DT19_9FLAO</name>
<reference evidence="1 2" key="1">
    <citation type="submission" date="2023-09" db="EMBL/GenBank/DDBJ databases">
        <authorList>
            <person name="Rey-Velasco X."/>
        </authorList>
    </citation>
    <scope>NUCLEOTIDE SEQUENCE [LARGE SCALE GENOMIC DNA]</scope>
    <source>
        <strain evidence="1 2">F225</strain>
    </source>
</reference>
<comment type="caution">
    <text evidence="1">The sequence shown here is derived from an EMBL/GenBank/DDBJ whole genome shotgun (WGS) entry which is preliminary data.</text>
</comment>
<gene>
    <name evidence="1" type="ORF">RM541_07640</name>
</gene>
<sequence>MRAAYYEDFEGPEALKVGELEIPELKKTEALLKKIDLSTDFFLRGPAIYISV</sequence>
<evidence type="ECO:0000313" key="1">
    <source>
        <dbReference type="EMBL" id="MDT0686232.1"/>
    </source>
</evidence>